<dbReference type="PANTHER" id="PTHR37291">
    <property type="entry name" value="5-METHYLCYTOSINE-SPECIFIC RESTRICTION ENZYME B"/>
    <property type="match status" value="1"/>
</dbReference>
<sequence>MSNDSHNDIGETLDEIKDLLDIKNSYSVEERQDKYLSLKPIMFNTGYKSNYARNRILFGAPGTGKSFTLNKDREKLLGEYNGSDYERVTFHPDYSYANFVGTYKPVPCKDSDDKESISYEYVPGPFMRTLVKALQNSKTDNIKPYLLIVEEINRSNVAGVFGDVFQLLDRGQDEVSEYPINTSMDMRTYLAKEENLGGNLENYEKIKIPDNMFIWATMNSADQGVFPMDTAFKRRWDFDYIGINDSEDGIKGRKVTLGSGTYARYIEWNELRKVINDTLSSYRINEDKLLGPYFLSKKIINSGTDIEIDAKTFISAFKNKVLMYLFDDAAKQKRPSLFDGCKDSTKYSSICTEFDKRGVEIFCKEIRDKFPKATLDTEDTEGAEE</sequence>
<name>A0ABN1KXM3_CLOSU</name>
<dbReference type="SUPFAM" id="SSF52540">
    <property type="entry name" value="P-loop containing nucleoside triphosphate hydrolases"/>
    <property type="match status" value="1"/>
</dbReference>
<dbReference type="InterPro" id="IPR052934">
    <property type="entry name" value="Methyl-DNA_Rec/Restrict_Enz"/>
</dbReference>
<organism evidence="2 3">
    <name type="scientific">Clostridium subterminale</name>
    <dbReference type="NCBI Taxonomy" id="1550"/>
    <lineage>
        <taxon>Bacteria</taxon>
        <taxon>Bacillati</taxon>
        <taxon>Bacillota</taxon>
        <taxon>Clostridia</taxon>
        <taxon>Eubacteriales</taxon>
        <taxon>Clostridiaceae</taxon>
        <taxon>Clostridium</taxon>
    </lineage>
</organism>
<dbReference type="Gene3D" id="3.40.50.300">
    <property type="entry name" value="P-loop containing nucleotide triphosphate hydrolases"/>
    <property type="match status" value="1"/>
</dbReference>
<proteinExistence type="predicted"/>
<evidence type="ECO:0000259" key="1">
    <source>
        <dbReference type="Pfam" id="PF07728"/>
    </source>
</evidence>
<dbReference type="PANTHER" id="PTHR37291:SF1">
    <property type="entry name" value="TYPE IV METHYL-DIRECTED RESTRICTION ENZYME ECOKMCRB SUBUNIT"/>
    <property type="match status" value="1"/>
</dbReference>
<protein>
    <recommendedName>
        <fullName evidence="1">ATPase dynein-related AAA domain-containing protein</fullName>
    </recommendedName>
</protein>
<feature type="domain" description="ATPase dynein-related AAA" evidence="1">
    <location>
        <begin position="56"/>
        <end position="235"/>
    </location>
</feature>
<evidence type="ECO:0000313" key="2">
    <source>
        <dbReference type="EMBL" id="GAA0778457.1"/>
    </source>
</evidence>
<dbReference type="RefSeq" id="WP_343827858.1">
    <property type="nucleotide sequence ID" value="NZ_BAAACI010000008.1"/>
</dbReference>
<dbReference type="InterPro" id="IPR011704">
    <property type="entry name" value="ATPase_dyneun-rel_AAA"/>
</dbReference>
<dbReference type="EMBL" id="BAAACI010000008">
    <property type="protein sequence ID" value="GAA0778457.1"/>
    <property type="molecule type" value="Genomic_DNA"/>
</dbReference>
<accession>A0ABN1KXM3</accession>
<keyword evidence="3" id="KW-1185">Reference proteome</keyword>
<gene>
    <name evidence="2" type="ORF">GCM10008908_35430</name>
</gene>
<reference evidence="2 3" key="1">
    <citation type="journal article" date="2019" name="Int. J. Syst. Evol. Microbiol.">
        <title>The Global Catalogue of Microorganisms (GCM) 10K type strain sequencing project: providing services to taxonomists for standard genome sequencing and annotation.</title>
        <authorList>
            <consortium name="The Broad Institute Genomics Platform"/>
            <consortium name="The Broad Institute Genome Sequencing Center for Infectious Disease"/>
            <person name="Wu L."/>
            <person name="Ma J."/>
        </authorList>
    </citation>
    <scope>NUCLEOTIDE SEQUENCE [LARGE SCALE GENOMIC DNA]</scope>
    <source>
        <strain evidence="2 3">JCM 1417</strain>
    </source>
</reference>
<dbReference type="Proteomes" id="UP001501047">
    <property type="component" value="Unassembled WGS sequence"/>
</dbReference>
<dbReference type="InterPro" id="IPR027417">
    <property type="entry name" value="P-loop_NTPase"/>
</dbReference>
<comment type="caution">
    <text evidence="2">The sequence shown here is derived from an EMBL/GenBank/DDBJ whole genome shotgun (WGS) entry which is preliminary data.</text>
</comment>
<evidence type="ECO:0000313" key="3">
    <source>
        <dbReference type="Proteomes" id="UP001501047"/>
    </source>
</evidence>
<dbReference type="Pfam" id="PF07728">
    <property type="entry name" value="AAA_5"/>
    <property type="match status" value="1"/>
</dbReference>